<dbReference type="EMBL" id="JACHJR010000001">
    <property type="protein sequence ID" value="MBB4949488.1"/>
    <property type="molecule type" value="Genomic_DNA"/>
</dbReference>
<proteinExistence type="predicted"/>
<reference evidence="1 2" key="1">
    <citation type="submission" date="2020-08" db="EMBL/GenBank/DDBJ databases">
        <title>Sequencing the genomes of 1000 actinobacteria strains.</title>
        <authorList>
            <person name="Klenk H.-P."/>
        </authorList>
    </citation>
    <scope>NUCLEOTIDE SEQUENCE [LARGE SCALE GENOMIC DNA]</scope>
    <source>
        <strain evidence="1 2">DSM 44786</strain>
    </source>
</reference>
<sequence length="461" mass="50026">MAHKPSCAARIRERAAASSWTVTDTVAEIAACCGVSLLRAHRLARGWTLRQAVAELVQLCERLGLPLPGVDEDQLAAWEKGRRPRVGTVDLLCRLYETNAQGLGVAGDYRAEAGPATAGTARPGIGSLSLPRQVVPVAAPDPFGDLVDTFRRTVEGTLASTTASATQLEVLDEQVMDLRRAYIVSPPTEMLGRLVRILEEVRLLAADRQPATVQSRLSEMIAVLATLVADALMKLGRLDQSRLWYGTARSAADDSGSGDLRARVRVQAAMLPYYYGPLERAVALTREARLLNRGRATVTGAFAAAAEARARARQGDAEGAREAIVQARELFERCPPSDETDAWAFPRRRLLFYLSGAHTALGDLREARRVQQEALALYVGDSGIDPALLALEEAMCLVQERSVTEACELAAHTFLTVPEEYRTEILGVRAQEVIAILPAQVRSSRAVRDLGELLALPTSRM</sequence>
<keyword evidence="2" id="KW-1185">Reference proteome</keyword>
<dbReference type="AlphaFoldDB" id="A0A7W7SFF8"/>
<dbReference type="InterPro" id="IPR001387">
    <property type="entry name" value="Cro/C1-type_HTH"/>
</dbReference>
<dbReference type="Proteomes" id="UP000573327">
    <property type="component" value="Unassembled WGS sequence"/>
</dbReference>
<name>A0A7W7SFF8_9ACTN</name>
<accession>A0A7W7SFF8</accession>
<dbReference type="Gene3D" id="1.25.40.10">
    <property type="entry name" value="Tetratricopeptide repeat domain"/>
    <property type="match status" value="1"/>
</dbReference>
<dbReference type="CDD" id="cd00093">
    <property type="entry name" value="HTH_XRE"/>
    <property type="match status" value="1"/>
</dbReference>
<protein>
    <submittedName>
        <fullName evidence="1">Transcriptional regulator with XRE-family HTH domain</fullName>
    </submittedName>
</protein>
<gene>
    <name evidence="1" type="ORF">F4556_005023</name>
</gene>
<comment type="caution">
    <text evidence="1">The sequence shown here is derived from an EMBL/GenBank/DDBJ whole genome shotgun (WGS) entry which is preliminary data.</text>
</comment>
<organism evidence="1 2">
    <name type="scientific">Kitasatospora gansuensis</name>
    <dbReference type="NCBI Taxonomy" id="258050"/>
    <lineage>
        <taxon>Bacteria</taxon>
        <taxon>Bacillati</taxon>
        <taxon>Actinomycetota</taxon>
        <taxon>Actinomycetes</taxon>
        <taxon>Kitasatosporales</taxon>
        <taxon>Streptomycetaceae</taxon>
        <taxon>Kitasatospora</taxon>
    </lineage>
</organism>
<evidence type="ECO:0000313" key="1">
    <source>
        <dbReference type="EMBL" id="MBB4949488.1"/>
    </source>
</evidence>
<evidence type="ECO:0000313" key="2">
    <source>
        <dbReference type="Proteomes" id="UP000573327"/>
    </source>
</evidence>
<dbReference type="InterPro" id="IPR011990">
    <property type="entry name" value="TPR-like_helical_dom_sf"/>
</dbReference>
<dbReference type="SUPFAM" id="SSF48452">
    <property type="entry name" value="TPR-like"/>
    <property type="match status" value="1"/>
</dbReference>
<dbReference type="RefSeq" id="WP_184919859.1">
    <property type="nucleotide sequence ID" value="NZ_JACHJR010000001.1"/>
</dbReference>